<feature type="coiled-coil region" evidence="1">
    <location>
        <begin position="33"/>
        <end position="77"/>
    </location>
</feature>
<keyword evidence="1" id="KW-0175">Coiled coil</keyword>
<evidence type="ECO:0000256" key="1">
    <source>
        <dbReference type="SAM" id="Coils"/>
    </source>
</evidence>
<evidence type="ECO:0000256" key="2">
    <source>
        <dbReference type="SAM" id="MobiDB-lite"/>
    </source>
</evidence>
<dbReference type="EMBL" id="FZMP01000196">
    <property type="protein sequence ID" value="SNQ61851.1"/>
    <property type="molecule type" value="Genomic_DNA"/>
</dbReference>
<keyword evidence="4" id="KW-1185">Reference proteome</keyword>
<evidence type="ECO:0000313" key="4">
    <source>
        <dbReference type="Proteomes" id="UP000218615"/>
    </source>
</evidence>
<name>A0A284VRE0_9EURY</name>
<feature type="region of interest" description="Disordered" evidence="2">
    <location>
        <begin position="300"/>
        <end position="333"/>
    </location>
</feature>
<gene>
    <name evidence="3" type="ORF">MNV_50110</name>
</gene>
<dbReference type="RefSeq" id="WP_096206477.1">
    <property type="nucleotide sequence ID" value="NZ_FZMP01000196.1"/>
</dbReference>
<accession>A0A284VRE0</accession>
<protein>
    <submittedName>
        <fullName evidence="3">Uncharacterized protein</fullName>
    </submittedName>
</protein>
<evidence type="ECO:0000313" key="3">
    <source>
        <dbReference type="EMBL" id="SNQ61851.1"/>
    </source>
</evidence>
<dbReference type="OrthoDB" id="382919at2157"/>
<sequence>MKNRQRLNILTSLVAAVFILSLFSGLAAAQTPKELFEKDKEQYRIQKERYENTQKKFEEAKKQFDEANEKLKNAKDTKSRGELTEKARNYVERAINHTIAQLGVLKSRIELSENKGVIPFDASKNIDAHIAELEQLRTKVQQATTFQELRDAHKELKDQWVKIRLETRYYLEILINHRVDEFITRAENVSTKLDTAIENAKAENKDVSRLQDDASRYKALVAEAKAIQQRADTLLANHSGFASDGTVTDNKAAAEFLRQGDNLERDAIKKMKSASKELLDFVRDYRKLFGKARVNEKGELEAGGSATATPVATSTVNATATATPTATAEGNSS</sequence>
<reference evidence="4" key="1">
    <citation type="submission" date="2017-06" db="EMBL/GenBank/DDBJ databases">
        <authorList>
            <person name="Cremers G."/>
        </authorList>
    </citation>
    <scope>NUCLEOTIDE SEQUENCE [LARGE SCALE GENOMIC DNA]</scope>
</reference>
<dbReference type="Proteomes" id="UP000218615">
    <property type="component" value="Unassembled WGS sequence"/>
</dbReference>
<feature type="compositionally biased region" description="Low complexity" evidence="2">
    <location>
        <begin position="302"/>
        <end position="333"/>
    </location>
</feature>
<feature type="coiled-coil region" evidence="1">
    <location>
        <begin position="183"/>
        <end position="237"/>
    </location>
</feature>
<dbReference type="AlphaFoldDB" id="A0A284VRE0"/>
<organism evidence="3 4">
    <name type="scientific">Candidatus Methanoperedens nitratireducens</name>
    <dbReference type="NCBI Taxonomy" id="1392998"/>
    <lineage>
        <taxon>Archaea</taxon>
        <taxon>Methanobacteriati</taxon>
        <taxon>Methanobacteriota</taxon>
        <taxon>Stenosarchaea group</taxon>
        <taxon>Methanomicrobia</taxon>
        <taxon>Methanosarcinales</taxon>
        <taxon>ANME-2 cluster</taxon>
        <taxon>Candidatus Methanoperedentaceae</taxon>
        <taxon>Candidatus Methanoperedens</taxon>
    </lineage>
</organism>
<proteinExistence type="predicted"/>